<sequence length="187" mass="20226">MKKSLGAKTLLYPAPVLVIGTYDVEGKANAMTASWGGICCSTPPCLAVSVRKATYTYGNLIAQKAFTINIPSEAQIKAADYFGIVSGKNEDKFKTSSLTPVKAEFVNAPYIKEFPLVIECRLIQTFEIGSHTQFIGEVMDIKADESVLGEGDVPDIEKLKPVVFTPVSRNYYGIGRFVGKAFSIGKG</sequence>
<dbReference type="InterPro" id="IPR012349">
    <property type="entry name" value="Split_barrel_FMN-bd"/>
</dbReference>
<dbReference type="InterPro" id="IPR052174">
    <property type="entry name" value="Flavoredoxin"/>
</dbReference>
<evidence type="ECO:0000256" key="2">
    <source>
        <dbReference type="ARBA" id="ARBA00022630"/>
    </source>
</evidence>
<evidence type="ECO:0000313" key="5">
    <source>
        <dbReference type="EMBL" id="SPQ00391.1"/>
    </source>
</evidence>
<organism evidence="5 6">
    <name type="scientific">Candidatus Sulfobium mesophilum</name>
    <dbReference type="NCBI Taxonomy" id="2016548"/>
    <lineage>
        <taxon>Bacteria</taxon>
        <taxon>Pseudomonadati</taxon>
        <taxon>Nitrospirota</taxon>
        <taxon>Nitrospiria</taxon>
        <taxon>Nitrospirales</taxon>
        <taxon>Nitrospiraceae</taxon>
        <taxon>Candidatus Sulfobium</taxon>
    </lineage>
</organism>
<dbReference type="GO" id="GO:0010181">
    <property type="term" value="F:FMN binding"/>
    <property type="evidence" value="ECO:0007669"/>
    <property type="project" value="InterPro"/>
</dbReference>
<accession>A0A2U3QG41</accession>
<dbReference type="EMBL" id="OUUY01000067">
    <property type="protein sequence ID" value="SPQ00391.1"/>
    <property type="molecule type" value="Genomic_DNA"/>
</dbReference>
<dbReference type="InterPro" id="IPR002563">
    <property type="entry name" value="Flavin_Rdtase-like_dom"/>
</dbReference>
<dbReference type="GO" id="GO:0016646">
    <property type="term" value="F:oxidoreductase activity, acting on the CH-NH group of donors, NAD or NADP as acceptor"/>
    <property type="evidence" value="ECO:0007669"/>
    <property type="project" value="UniProtKB-ARBA"/>
</dbReference>
<dbReference type="PANTHER" id="PTHR43567:SF1">
    <property type="entry name" value="FLAVOREDOXIN"/>
    <property type="match status" value="1"/>
</dbReference>
<dbReference type="AlphaFoldDB" id="A0A2U3QG41"/>
<keyword evidence="6" id="KW-1185">Reference proteome</keyword>
<proteinExistence type="inferred from homology"/>
<evidence type="ECO:0000313" key="6">
    <source>
        <dbReference type="Proteomes" id="UP000245125"/>
    </source>
</evidence>
<dbReference type="Proteomes" id="UP000245125">
    <property type="component" value="Unassembled WGS sequence"/>
</dbReference>
<name>A0A2U3QG41_9BACT</name>
<dbReference type="Pfam" id="PF01613">
    <property type="entry name" value="Flavin_Reduct"/>
    <property type="match status" value="1"/>
</dbReference>
<comment type="cofactor">
    <cofactor evidence="1">
        <name>FMN</name>
        <dbReference type="ChEBI" id="CHEBI:58210"/>
    </cofactor>
</comment>
<dbReference type="OrthoDB" id="9806228at2"/>
<evidence type="ECO:0000256" key="3">
    <source>
        <dbReference type="ARBA" id="ARBA00038054"/>
    </source>
</evidence>
<evidence type="ECO:0000259" key="4">
    <source>
        <dbReference type="SMART" id="SM00903"/>
    </source>
</evidence>
<keyword evidence="2" id="KW-0285">Flavoprotein</keyword>
<dbReference type="SMART" id="SM00903">
    <property type="entry name" value="Flavin_Reduct"/>
    <property type="match status" value="1"/>
</dbReference>
<reference evidence="6" key="1">
    <citation type="submission" date="2018-03" db="EMBL/GenBank/DDBJ databases">
        <authorList>
            <person name="Zecchin S."/>
        </authorList>
    </citation>
    <scope>NUCLEOTIDE SEQUENCE [LARGE SCALE GENOMIC DNA]</scope>
</reference>
<feature type="domain" description="Flavin reductase like" evidence="4">
    <location>
        <begin position="9"/>
        <end position="153"/>
    </location>
</feature>
<dbReference type="Gene3D" id="2.30.110.10">
    <property type="entry name" value="Electron Transport, Fmn-binding Protein, Chain A"/>
    <property type="match status" value="1"/>
</dbReference>
<evidence type="ECO:0000256" key="1">
    <source>
        <dbReference type="ARBA" id="ARBA00001917"/>
    </source>
</evidence>
<dbReference type="PANTHER" id="PTHR43567">
    <property type="entry name" value="FLAVOREDOXIN-RELATED-RELATED"/>
    <property type="match status" value="1"/>
</dbReference>
<protein>
    <submittedName>
        <fullName evidence="5">Flavoredoxin</fullName>
    </submittedName>
</protein>
<comment type="similarity">
    <text evidence="3">Belongs to the flavoredoxin family.</text>
</comment>
<gene>
    <name evidence="5" type="primary">flr</name>
    <name evidence="5" type="ORF">NBG4_220024</name>
</gene>
<dbReference type="SUPFAM" id="SSF50475">
    <property type="entry name" value="FMN-binding split barrel"/>
    <property type="match status" value="1"/>
</dbReference>